<dbReference type="EMBL" id="FNFH01000003">
    <property type="protein sequence ID" value="SDK13406.1"/>
    <property type="molecule type" value="Genomic_DNA"/>
</dbReference>
<organism evidence="2 3">
    <name type="scientific">Microbulbifer yueqingensis</name>
    <dbReference type="NCBI Taxonomy" id="658219"/>
    <lineage>
        <taxon>Bacteria</taxon>
        <taxon>Pseudomonadati</taxon>
        <taxon>Pseudomonadota</taxon>
        <taxon>Gammaproteobacteria</taxon>
        <taxon>Cellvibrionales</taxon>
        <taxon>Microbulbiferaceae</taxon>
        <taxon>Microbulbifer</taxon>
    </lineage>
</organism>
<evidence type="ECO:0000313" key="2">
    <source>
        <dbReference type="EMBL" id="SDK13406.1"/>
    </source>
</evidence>
<dbReference type="Proteomes" id="UP000199305">
    <property type="component" value="Unassembled WGS sequence"/>
</dbReference>
<protein>
    <submittedName>
        <fullName evidence="2">Uncharacterized protein</fullName>
    </submittedName>
</protein>
<feature type="transmembrane region" description="Helical" evidence="1">
    <location>
        <begin position="220"/>
        <end position="243"/>
    </location>
</feature>
<dbReference type="AlphaFoldDB" id="A0A1G8ZE56"/>
<gene>
    <name evidence="2" type="ORF">SAMN05216212_1587</name>
</gene>
<accession>A0A1G8ZE56</accession>
<keyword evidence="1" id="KW-0812">Transmembrane</keyword>
<keyword evidence="1" id="KW-1133">Transmembrane helix</keyword>
<keyword evidence="3" id="KW-1185">Reference proteome</keyword>
<feature type="transmembrane region" description="Helical" evidence="1">
    <location>
        <begin position="174"/>
        <end position="200"/>
    </location>
</feature>
<dbReference type="RefSeq" id="WP_091511520.1">
    <property type="nucleotide sequence ID" value="NZ_FNFH01000003.1"/>
</dbReference>
<reference evidence="3" key="1">
    <citation type="submission" date="2016-10" db="EMBL/GenBank/DDBJ databases">
        <authorList>
            <person name="Varghese N."/>
            <person name="Submissions S."/>
        </authorList>
    </citation>
    <scope>NUCLEOTIDE SEQUENCE [LARGE SCALE GENOMIC DNA]</scope>
    <source>
        <strain evidence="3">CGMCC 1.10658</strain>
    </source>
</reference>
<evidence type="ECO:0000256" key="1">
    <source>
        <dbReference type="SAM" id="Phobius"/>
    </source>
</evidence>
<name>A0A1G8ZE56_9GAMM</name>
<evidence type="ECO:0000313" key="3">
    <source>
        <dbReference type="Proteomes" id="UP000199305"/>
    </source>
</evidence>
<proteinExistence type="predicted"/>
<dbReference type="OrthoDB" id="5716768at2"/>
<keyword evidence="1" id="KW-0472">Membrane</keyword>
<sequence length="861" mass="93000">MSAQLFQVVSAGKTLRDKPPAEVLEAAAKAFSIPVPRARPLLVKGWVIKDGLSSQQVVEYRSRLQRIGLRVEVFPAGKYNNKALLARMEYARKRRAGGALNAPAATGQAEDTARAGIQKKPVPAASPAAVTAASARPIKGAASSPPSSRARQQLEALFAGGDNRVPDPLSARTGLLLGLPGVALVPAFFVLLLALCVYSAGSAAWRFGEAILVAQAGPGAVVGLVASLTLSGLVAALLVWPFFSARRLAADAQPVTRALSRAEGQGLYLLLDVLADKLALPRVSGIRIAAGSTVRVDSEGLAESLQQSPVLVLGLGAAYSLSGNELLALVARQLGTHRGRIRALAAWLALETPRRLQWLQWALENDRTVLSHGSSRSVQRGGAPAALKPLHKLLALCGRGVIPILDRLEALHQVVGGPVARLLVREADRCAAQVIGSDAFAPFAEKWQQLVHADLLVSEVNREAAIAGQRLENYPRAIVWTMRNLDRETVSNLELAMAQPSDYWDSTSPADNDRVALVEDLGLAPAVGNEFSVHKLVEDLHGLAAEASASVSAEDTRPVDNQQLLCVTEDAERALQVMGEYFNRIPPRRFLPADVPGDQTLAAMGLQECVDWLRNKLVELRELTRNLDELSSRATMVELGAELMRQAVKVPPGDFRLEVADAAAADATLRDLRARRDAALRQYHQIQGVFVLRMKRAIGSMGSDDRTWAQAALGETQAFDSLAPHVDKLDEFAMILGYAMDRLSLEPAQREVLQKFYDLAQRALDAVSQQVQGNEVLVNIGLESALQARLAGSMANRQVEPLPRERQALVDRLQEMELCCKTASATVSDQYRKHLARLLQQCLETEKSLGVKPLRLVGELS</sequence>